<dbReference type="SUPFAM" id="SSF143120">
    <property type="entry name" value="YefM-like"/>
    <property type="match status" value="1"/>
</dbReference>
<evidence type="ECO:0000256" key="2">
    <source>
        <dbReference type="RuleBase" id="RU362080"/>
    </source>
</evidence>
<gene>
    <name evidence="3" type="ORF">ORQ98_27620</name>
</gene>
<sequence>MMETLNASDAKREFGELLIKAQHEPIGINKNGKPVAVVVSAAEYEALEKLKEERLKAAIKEGLDDIEAGKTTEGNSVIDRLKKRVI</sequence>
<dbReference type="InterPro" id="IPR036165">
    <property type="entry name" value="YefM-like_sf"/>
</dbReference>
<dbReference type="PANTHER" id="PTHR33713">
    <property type="entry name" value="ANTITOXIN YAFN-RELATED"/>
    <property type="match status" value="1"/>
</dbReference>
<dbReference type="RefSeq" id="WP_274692041.1">
    <property type="nucleotide sequence ID" value="NZ_JAPMOU010000081.1"/>
</dbReference>
<dbReference type="EMBL" id="JAPMOU010000081">
    <property type="protein sequence ID" value="MDE1465738.1"/>
    <property type="molecule type" value="Genomic_DNA"/>
</dbReference>
<comment type="similarity">
    <text evidence="1 2">Belongs to the phD/YefM antitoxin family.</text>
</comment>
<dbReference type="Gene3D" id="3.40.1620.10">
    <property type="entry name" value="YefM-like domain"/>
    <property type="match status" value="1"/>
</dbReference>
<keyword evidence="4" id="KW-1185">Reference proteome</keyword>
<comment type="function">
    <text evidence="2">Antitoxin component of a type II toxin-antitoxin (TA) system.</text>
</comment>
<comment type="caution">
    <text evidence="3">The sequence shown here is derived from an EMBL/GenBank/DDBJ whole genome shotgun (WGS) entry which is preliminary data.</text>
</comment>
<dbReference type="InterPro" id="IPR006442">
    <property type="entry name" value="Antitoxin_Phd/YefM"/>
</dbReference>
<dbReference type="InterPro" id="IPR051405">
    <property type="entry name" value="phD/YefM_antitoxin"/>
</dbReference>
<dbReference type="Pfam" id="PF02604">
    <property type="entry name" value="PhdYeFM_antitox"/>
    <property type="match status" value="1"/>
</dbReference>
<dbReference type="PANTHER" id="PTHR33713:SF6">
    <property type="entry name" value="ANTITOXIN YEFM"/>
    <property type="match status" value="1"/>
</dbReference>
<reference evidence="3 4" key="1">
    <citation type="submission" date="2022-11" db="EMBL/GenBank/DDBJ databases">
        <title>Spartinivicinus poritis sp. nov., isolated from scleractinian coral Porites lutea.</title>
        <authorList>
            <person name="Zhang G."/>
            <person name="Cai L."/>
            <person name="Wei Q."/>
        </authorList>
    </citation>
    <scope>NUCLEOTIDE SEQUENCE [LARGE SCALE GENOMIC DNA]</scope>
    <source>
        <strain evidence="3 4">A2-2</strain>
    </source>
</reference>
<evidence type="ECO:0000313" key="3">
    <source>
        <dbReference type="EMBL" id="MDE1465738.1"/>
    </source>
</evidence>
<dbReference type="NCBIfam" id="TIGR01552">
    <property type="entry name" value="phd_fam"/>
    <property type="match status" value="1"/>
</dbReference>
<evidence type="ECO:0000256" key="1">
    <source>
        <dbReference type="ARBA" id="ARBA00009981"/>
    </source>
</evidence>
<dbReference type="Proteomes" id="UP001528823">
    <property type="component" value="Unassembled WGS sequence"/>
</dbReference>
<name>A0ABT5UH66_9GAMM</name>
<protein>
    <recommendedName>
        <fullName evidence="2">Antitoxin</fullName>
    </recommendedName>
</protein>
<proteinExistence type="inferred from homology"/>
<evidence type="ECO:0000313" key="4">
    <source>
        <dbReference type="Proteomes" id="UP001528823"/>
    </source>
</evidence>
<organism evidence="3 4">
    <name type="scientific">Spartinivicinus poritis</name>
    <dbReference type="NCBI Taxonomy" id="2994640"/>
    <lineage>
        <taxon>Bacteria</taxon>
        <taxon>Pseudomonadati</taxon>
        <taxon>Pseudomonadota</taxon>
        <taxon>Gammaproteobacteria</taxon>
        <taxon>Oceanospirillales</taxon>
        <taxon>Zooshikellaceae</taxon>
        <taxon>Spartinivicinus</taxon>
    </lineage>
</organism>
<accession>A0ABT5UH66</accession>